<accession>A0ABY9DZA9</accession>
<evidence type="ECO:0000256" key="7">
    <source>
        <dbReference type="SAM" id="Coils"/>
    </source>
</evidence>
<dbReference type="Gene3D" id="1.10.630.10">
    <property type="entry name" value="Cytochrome P450"/>
    <property type="match status" value="1"/>
</dbReference>
<name>A0ABY9DZA9_VITVI</name>
<dbReference type="InterPro" id="IPR002401">
    <property type="entry name" value="Cyt_P450_E_grp-I"/>
</dbReference>
<evidence type="ECO:0000256" key="3">
    <source>
        <dbReference type="ARBA" id="ARBA00022692"/>
    </source>
</evidence>
<protein>
    <recommendedName>
        <fullName evidence="10">Cytochrome P450 89A2</fullName>
    </recommendedName>
</protein>
<keyword evidence="9" id="KW-1185">Reference proteome</keyword>
<dbReference type="PANTHER" id="PTHR24298">
    <property type="entry name" value="FLAVONOID 3'-MONOOXYGENASE-RELATED"/>
    <property type="match status" value="1"/>
</dbReference>
<keyword evidence="3" id="KW-0812">Transmembrane</keyword>
<feature type="coiled-coil region" evidence="7">
    <location>
        <begin position="181"/>
        <end position="215"/>
    </location>
</feature>
<keyword evidence="6" id="KW-0472">Membrane</keyword>
<gene>
    <name evidence="8" type="ORF">VitviT2T_029949</name>
</gene>
<comment type="subcellular location">
    <subcellularLocation>
        <location evidence="2">Membrane</location>
        <topology evidence="2">Single-pass membrane protein</topology>
    </subcellularLocation>
</comment>
<evidence type="ECO:0000256" key="5">
    <source>
        <dbReference type="ARBA" id="ARBA00022989"/>
    </source>
</evidence>
<keyword evidence="4" id="KW-0479">Metal-binding</keyword>
<dbReference type="PRINTS" id="PR00463">
    <property type="entry name" value="EP450I"/>
</dbReference>
<organism evidence="8 9">
    <name type="scientific">Vitis vinifera</name>
    <name type="common">Grape</name>
    <dbReference type="NCBI Taxonomy" id="29760"/>
    <lineage>
        <taxon>Eukaryota</taxon>
        <taxon>Viridiplantae</taxon>
        <taxon>Streptophyta</taxon>
        <taxon>Embryophyta</taxon>
        <taxon>Tracheophyta</taxon>
        <taxon>Spermatophyta</taxon>
        <taxon>Magnoliopsida</taxon>
        <taxon>eudicotyledons</taxon>
        <taxon>Gunneridae</taxon>
        <taxon>Pentapetalae</taxon>
        <taxon>rosids</taxon>
        <taxon>Vitales</taxon>
        <taxon>Vitaceae</taxon>
        <taxon>Viteae</taxon>
        <taxon>Vitis</taxon>
    </lineage>
</organism>
<dbReference type="Pfam" id="PF00067">
    <property type="entry name" value="p450"/>
    <property type="match status" value="1"/>
</dbReference>
<evidence type="ECO:0000313" key="9">
    <source>
        <dbReference type="Proteomes" id="UP001227230"/>
    </source>
</evidence>
<evidence type="ECO:0000256" key="6">
    <source>
        <dbReference type="ARBA" id="ARBA00023136"/>
    </source>
</evidence>
<dbReference type="InterPro" id="IPR001128">
    <property type="entry name" value="Cyt_P450"/>
</dbReference>
<evidence type="ECO:0008006" key="10">
    <source>
        <dbReference type="Google" id="ProtNLM"/>
    </source>
</evidence>
<evidence type="ECO:0000256" key="4">
    <source>
        <dbReference type="ARBA" id="ARBA00022723"/>
    </source>
</evidence>
<evidence type="ECO:0000313" key="8">
    <source>
        <dbReference type="EMBL" id="WKA12576.1"/>
    </source>
</evidence>
<sequence>METYFLFIVSLCISALLLPILTSKPKKKLLPPGPIAFPIISKYLWHRKSFPDWSLSSENYMPSMAPSSPFLLATASPSSCNQHDINSAPYGRTWRLLRRNLTSEILHPSRLKSYARARKWVLGILITRLQQSSNTGDGIVRVLNDFHFAILCLLVLICYGDKLDEKMILFRKQWEEFLQLLKNQENVLISLIRARQQLKQEMQSKQNEADGGSEKESGGCVTAYIDTLLDLELPEEKRTLNDGELVSLCSEFLNAGTHTTSPTLQWIMANLVKYPHIQTKLYKEISSVMGEREDEVTEEDLQKMLYLKAVILEGLRRHPPGHFGVPHAVTEDVTLGGYDIPKTPQYFSWQRR</sequence>
<dbReference type="InterPro" id="IPR036396">
    <property type="entry name" value="Cyt_P450_sf"/>
</dbReference>
<dbReference type="PANTHER" id="PTHR24298:SF800">
    <property type="entry name" value="CYTOCHROME P450 89A2-RELATED"/>
    <property type="match status" value="1"/>
</dbReference>
<reference evidence="8 9" key="1">
    <citation type="journal article" date="2023" name="Hortic Res">
        <title>The complete reference genome for grapevine (Vitis vinifera L.) genetics and breeding.</title>
        <authorList>
            <person name="Shi X."/>
            <person name="Cao S."/>
            <person name="Wang X."/>
            <person name="Huang S."/>
            <person name="Wang Y."/>
            <person name="Liu Z."/>
            <person name="Liu W."/>
            <person name="Leng X."/>
            <person name="Peng Y."/>
            <person name="Wang N."/>
            <person name="Wang Y."/>
            <person name="Ma Z."/>
            <person name="Xu X."/>
            <person name="Zhang F."/>
            <person name="Xue H."/>
            <person name="Zhong H."/>
            <person name="Wang Y."/>
            <person name="Zhang K."/>
            <person name="Velt A."/>
            <person name="Avia K."/>
            <person name="Holtgrawe D."/>
            <person name="Grimplet J."/>
            <person name="Matus J.T."/>
            <person name="Ware D."/>
            <person name="Wu X."/>
            <person name="Wang H."/>
            <person name="Liu C."/>
            <person name="Fang Y."/>
            <person name="Rustenholz C."/>
            <person name="Cheng Z."/>
            <person name="Xiao H."/>
            <person name="Zhou Y."/>
        </authorList>
    </citation>
    <scope>NUCLEOTIDE SEQUENCE [LARGE SCALE GENOMIC DNA]</scope>
    <source>
        <strain evidence="9">cv. Pinot noir / PN40024</strain>
        <tissue evidence="8">Leaf</tissue>
    </source>
</reference>
<evidence type="ECO:0000256" key="2">
    <source>
        <dbReference type="ARBA" id="ARBA00004167"/>
    </source>
</evidence>
<comment type="cofactor">
    <cofactor evidence="1">
        <name>heme</name>
        <dbReference type="ChEBI" id="CHEBI:30413"/>
    </cofactor>
</comment>
<proteinExistence type="predicted"/>
<dbReference type="InterPro" id="IPR051103">
    <property type="entry name" value="Plant_metabolite_P450s"/>
</dbReference>
<keyword evidence="7" id="KW-0175">Coiled coil</keyword>
<dbReference type="SUPFAM" id="SSF48264">
    <property type="entry name" value="Cytochrome P450"/>
    <property type="match status" value="1"/>
</dbReference>
<dbReference type="Proteomes" id="UP001227230">
    <property type="component" value="Chromosome 19"/>
</dbReference>
<dbReference type="EMBL" id="CP126666">
    <property type="protein sequence ID" value="WKA12576.1"/>
    <property type="molecule type" value="Genomic_DNA"/>
</dbReference>
<evidence type="ECO:0000256" key="1">
    <source>
        <dbReference type="ARBA" id="ARBA00001971"/>
    </source>
</evidence>
<keyword evidence="5" id="KW-1133">Transmembrane helix</keyword>